<keyword evidence="3" id="KW-0813">Transport</keyword>
<comment type="caution">
    <text evidence="9">The sequence shown here is derived from an EMBL/GenBank/DDBJ whole genome shotgun (WGS) entry which is preliminary data.</text>
</comment>
<dbReference type="GO" id="GO:0005524">
    <property type="term" value="F:ATP binding"/>
    <property type="evidence" value="ECO:0007669"/>
    <property type="project" value="UniProtKB-KW"/>
</dbReference>
<evidence type="ECO:0000256" key="3">
    <source>
        <dbReference type="ARBA" id="ARBA00022448"/>
    </source>
</evidence>
<dbReference type="InterPro" id="IPR050086">
    <property type="entry name" value="MetN_ABC_transporter-like"/>
</dbReference>
<evidence type="ECO:0000256" key="6">
    <source>
        <dbReference type="ARBA" id="ARBA00022840"/>
    </source>
</evidence>
<sequence>LNVMDNITLALCKVFGMPGQLAREKALHELQKLDMASHSAKYPSQLSGGQQQRVALARTMVTDPELIIFDEPTSALDPLMTREVGMLIKQLHDNGVTILCVTHDIRLARLLSDNVTFLNHGKIRAEGAFTDLALRETDPDIHCFFSEAQR</sequence>
<proteinExistence type="inferred from homology"/>
<keyword evidence="5" id="KW-0547">Nucleotide-binding</keyword>
<dbReference type="InterPro" id="IPR017871">
    <property type="entry name" value="ABC_transporter-like_CS"/>
</dbReference>
<dbReference type="InterPro" id="IPR003439">
    <property type="entry name" value="ABC_transporter-like_ATP-bd"/>
</dbReference>
<evidence type="ECO:0000256" key="5">
    <source>
        <dbReference type="ARBA" id="ARBA00022741"/>
    </source>
</evidence>
<keyword evidence="7" id="KW-0472">Membrane</keyword>
<dbReference type="InterPro" id="IPR027417">
    <property type="entry name" value="P-loop_NTPase"/>
</dbReference>
<dbReference type="PANTHER" id="PTHR43166">
    <property type="entry name" value="AMINO ACID IMPORT ATP-BINDING PROTEIN"/>
    <property type="match status" value="1"/>
</dbReference>
<evidence type="ECO:0000256" key="2">
    <source>
        <dbReference type="ARBA" id="ARBA00005417"/>
    </source>
</evidence>
<keyword evidence="6 9" id="KW-0067">ATP-binding</keyword>
<dbReference type="PROSITE" id="PS00211">
    <property type="entry name" value="ABC_TRANSPORTER_1"/>
    <property type="match status" value="1"/>
</dbReference>
<evidence type="ECO:0000313" key="9">
    <source>
        <dbReference type="EMBL" id="EBX9824499.1"/>
    </source>
</evidence>
<organism evidence="9">
    <name type="scientific">Salmonella enterica subsp. enterica serovar Heidelberg</name>
    <dbReference type="NCBI Taxonomy" id="611"/>
    <lineage>
        <taxon>Bacteria</taxon>
        <taxon>Pseudomonadati</taxon>
        <taxon>Pseudomonadota</taxon>
        <taxon>Gammaproteobacteria</taxon>
        <taxon>Enterobacterales</taxon>
        <taxon>Enterobacteriaceae</taxon>
        <taxon>Salmonella</taxon>
    </lineage>
</organism>
<dbReference type="Pfam" id="PF00005">
    <property type="entry name" value="ABC_tran"/>
    <property type="match status" value="1"/>
</dbReference>
<comment type="subcellular location">
    <subcellularLocation>
        <location evidence="1">Cell inner membrane</location>
        <topology evidence="1">Peripheral membrane protein</topology>
    </subcellularLocation>
</comment>
<comment type="similarity">
    <text evidence="2">Belongs to the ABC transporter superfamily.</text>
</comment>
<dbReference type="Gene3D" id="3.40.50.300">
    <property type="entry name" value="P-loop containing nucleotide triphosphate hydrolases"/>
    <property type="match status" value="1"/>
</dbReference>
<keyword evidence="4" id="KW-1003">Cell membrane</keyword>
<evidence type="ECO:0000256" key="1">
    <source>
        <dbReference type="ARBA" id="ARBA00004417"/>
    </source>
</evidence>
<dbReference type="GO" id="GO:0005886">
    <property type="term" value="C:plasma membrane"/>
    <property type="evidence" value="ECO:0007669"/>
    <property type="project" value="UniProtKB-SubCell"/>
</dbReference>
<name>A0A5W7ZQX5_SALET</name>
<feature type="non-terminal residue" evidence="9">
    <location>
        <position position="1"/>
    </location>
</feature>
<dbReference type="EMBL" id="AAHMUO010000266">
    <property type="protein sequence ID" value="EBX9824499.1"/>
    <property type="molecule type" value="Genomic_DNA"/>
</dbReference>
<dbReference type="SUPFAM" id="SSF52540">
    <property type="entry name" value="P-loop containing nucleoside triphosphate hydrolases"/>
    <property type="match status" value="1"/>
</dbReference>
<evidence type="ECO:0000259" key="8">
    <source>
        <dbReference type="Pfam" id="PF00005"/>
    </source>
</evidence>
<reference evidence="9" key="1">
    <citation type="submission" date="2018-07" db="EMBL/GenBank/DDBJ databases">
        <authorList>
            <person name="Ashton P.M."/>
            <person name="Dallman T."/>
            <person name="Nair S."/>
            <person name="De Pinna E."/>
            <person name="Peters T."/>
            <person name="Grant K."/>
        </authorList>
    </citation>
    <scope>NUCLEOTIDE SEQUENCE</scope>
    <source>
        <strain evidence="9">366325</strain>
    </source>
</reference>
<feature type="domain" description="ABC transporter" evidence="8">
    <location>
        <begin position="24"/>
        <end position="74"/>
    </location>
</feature>
<dbReference type="PANTHER" id="PTHR43166:SF9">
    <property type="entry name" value="GLUTAMATE_ASPARTATE IMPORT ATP-BINDING PROTEIN GLTL"/>
    <property type="match status" value="1"/>
</dbReference>
<dbReference type="GO" id="GO:0016887">
    <property type="term" value="F:ATP hydrolysis activity"/>
    <property type="evidence" value="ECO:0007669"/>
    <property type="project" value="InterPro"/>
</dbReference>
<evidence type="ECO:0000256" key="7">
    <source>
        <dbReference type="ARBA" id="ARBA00023136"/>
    </source>
</evidence>
<gene>
    <name evidence="9" type="ORF">DUB47_24085</name>
</gene>
<evidence type="ECO:0000256" key="4">
    <source>
        <dbReference type="ARBA" id="ARBA00022475"/>
    </source>
</evidence>
<accession>A0A5W7ZQX5</accession>
<dbReference type="AlphaFoldDB" id="A0A5W7ZQX5"/>
<protein>
    <submittedName>
        <fullName evidence="9">Amino acid ABC transporter ATP-binding protein</fullName>
    </submittedName>
</protein>